<keyword evidence="10" id="KW-1185">Reference proteome</keyword>
<dbReference type="PANTHER" id="PTHR43821">
    <property type="entry name" value="NAD(P)H NITROREDUCTASE YDJA-RELATED"/>
    <property type="match status" value="1"/>
</dbReference>
<keyword evidence="5" id="KW-0521">NADP</keyword>
<protein>
    <submittedName>
        <fullName evidence="9">Nitroreductase</fullName>
    </submittedName>
</protein>
<dbReference type="InterPro" id="IPR026021">
    <property type="entry name" value="YdjA-like"/>
</dbReference>
<reference evidence="9 10" key="1">
    <citation type="submission" date="2019-06" db="EMBL/GenBank/DDBJ databases">
        <title>Persicimonas caeni gen. nov., sp. nov., a predatory bacterium isolated from solar saltern.</title>
        <authorList>
            <person name="Wang S."/>
        </authorList>
    </citation>
    <scope>NUCLEOTIDE SEQUENCE [LARGE SCALE GENOMIC DNA]</scope>
    <source>
        <strain evidence="9 10">YN101</strain>
    </source>
</reference>
<dbReference type="GO" id="GO:0016491">
    <property type="term" value="F:oxidoreductase activity"/>
    <property type="evidence" value="ECO:0007669"/>
    <property type="project" value="UniProtKB-KW"/>
</dbReference>
<evidence type="ECO:0000256" key="6">
    <source>
        <dbReference type="ARBA" id="ARBA00023002"/>
    </source>
</evidence>
<evidence type="ECO:0000256" key="4">
    <source>
        <dbReference type="ARBA" id="ARBA00022643"/>
    </source>
</evidence>
<keyword evidence="3" id="KW-0285">Flavoprotein</keyword>
<evidence type="ECO:0000259" key="8">
    <source>
        <dbReference type="Pfam" id="PF00881"/>
    </source>
</evidence>
<evidence type="ECO:0000256" key="5">
    <source>
        <dbReference type="ARBA" id="ARBA00022857"/>
    </source>
</evidence>
<keyword evidence="4" id="KW-0288">FMN</keyword>
<dbReference type="Gene3D" id="3.40.109.10">
    <property type="entry name" value="NADH Oxidase"/>
    <property type="match status" value="1"/>
</dbReference>
<dbReference type="InterPro" id="IPR029479">
    <property type="entry name" value="Nitroreductase"/>
</dbReference>
<dbReference type="InterPro" id="IPR052530">
    <property type="entry name" value="NAD(P)H_nitroreductase"/>
</dbReference>
<dbReference type="InterPro" id="IPR000415">
    <property type="entry name" value="Nitroreductase-like"/>
</dbReference>
<dbReference type="EMBL" id="CP041186">
    <property type="protein sequence ID" value="QDG49752.1"/>
    <property type="molecule type" value="Genomic_DNA"/>
</dbReference>
<evidence type="ECO:0000256" key="2">
    <source>
        <dbReference type="ARBA" id="ARBA00007118"/>
    </source>
</evidence>
<dbReference type="PANTHER" id="PTHR43821:SF1">
    <property type="entry name" value="NAD(P)H NITROREDUCTASE YDJA-RELATED"/>
    <property type="match status" value="1"/>
</dbReference>
<dbReference type="CDD" id="cd02135">
    <property type="entry name" value="YdjA-like"/>
    <property type="match status" value="1"/>
</dbReference>
<keyword evidence="7" id="KW-0520">NAD</keyword>
<keyword evidence="6" id="KW-0560">Oxidoreductase</keyword>
<dbReference type="AlphaFoldDB" id="A0A4Y6PN75"/>
<name>A0A4Y6PN75_PERCE</name>
<proteinExistence type="inferred from homology"/>
<evidence type="ECO:0000256" key="3">
    <source>
        <dbReference type="ARBA" id="ARBA00022630"/>
    </source>
</evidence>
<dbReference type="OrthoDB" id="9798230at2"/>
<gene>
    <name evidence="9" type="ORF">FIV42_03070</name>
</gene>
<dbReference type="RefSeq" id="WP_141196249.1">
    <property type="nucleotide sequence ID" value="NZ_CP041186.1"/>
</dbReference>
<dbReference type="SUPFAM" id="SSF55469">
    <property type="entry name" value="FMN-dependent nitroreductase-like"/>
    <property type="match status" value="1"/>
</dbReference>
<dbReference type="Pfam" id="PF00881">
    <property type="entry name" value="Nitroreductase"/>
    <property type="match status" value="1"/>
</dbReference>
<evidence type="ECO:0000313" key="10">
    <source>
        <dbReference type="Proteomes" id="UP000315995"/>
    </source>
</evidence>
<sequence>MNTREAILSRRTVQRYTTEPIPEGCIERALECAIRAPNHKLSNPWRFTRIGPETRAQIVEVGVTLKRDKCEAQGLELSEQKEELIRAKLGNSPEVIVFSQVLDDDDFRRKEDYASLACAIQNFMLSLWDEGVGSKWATGSVTRHPKTYELLGIDAEREEIVGFVWVGHSSQELFETPRQPLEEVYRELP</sequence>
<comment type="similarity">
    <text evidence="2">Belongs to the nitroreductase family.</text>
</comment>
<evidence type="ECO:0000313" key="9">
    <source>
        <dbReference type="EMBL" id="QDG49752.1"/>
    </source>
</evidence>
<accession>A0A4Y6PN75</accession>
<dbReference type="Proteomes" id="UP000315995">
    <property type="component" value="Chromosome"/>
</dbReference>
<comment type="cofactor">
    <cofactor evidence="1">
        <name>FMN</name>
        <dbReference type="ChEBI" id="CHEBI:58210"/>
    </cofactor>
</comment>
<feature type="domain" description="Nitroreductase" evidence="8">
    <location>
        <begin position="7"/>
        <end position="168"/>
    </location>
</feature>
<evidence type="ECO:0000256" key="1">
    <source>
        <dbReference type="ARBA" id="ARBA00001917"/>
    </source>
</evidence>
<evidence type="ECO:0000256" key="7">
    <source>
        <dbReference type="ARBA" id="ARBA00023027"/>
    </source>
</evidence>
<accession>A0A5B8Y3G7</accession>
<organism evidence="9 10">
    <name type="scientific">Persicimonas caeni</name>
    <dbReference type="NCBI Taxonomy" id="2292766"/>
    <lineage>
        <taxon>Bacteria</taxon>
        <taxon>Deltaproteobacteria</taxon>
        <taxon>Bradymonadales</taxon>
        <taxon>Bradymonadaceae</taxon>
        <taxon>Persicimonas</taxon>
    </lineage>
</organism>